<sequence length="300" mass="33369">MFRHNWFGPRDEARQGREATLAQVIEAIDRTAPPTKPRLAEEAGISEQYLSEILQELKRDDIVRKAYVVDDEAIYEAAENVSTLLGGVQGARETSPPTDRGAAVLDLLERLDEVTASQYQAARDEFRGEVPDQPADALESVTNERYSAVVSELKSYTLTTDWPGNRVASDLATVATNLEIIGDRACFISDVTGHDTGESPGFVEERVLEVFDAGTRINELFGTVLFDGEVAAYEELHAEEETVHRDLNELFELVTAYSPEMYGHLASVTRALERAIYYWVDATEIAVNLHTGVRPPHVRI</sequence>
<protein>
    <submittedName>
        <fullName evidence="1">PhoU family transcriptional regulator</fullName>
    </submittedName>
</protein>
<accession>A0A554MVU9</accession>
<dbReference type="InParanoid" id="A0A554MVU9"/>
<evidence type="ECO:0000313" key="2">
    <source>
        <dbReference type="Proteomes" id="UP000319894"/>
    </source>
</evidence>
<dbReference type="Proteomes" id="UP000319894">
    <property type="component" value="Unassembled WGS sequence"/>
</dbReference>
<name>A0A554MVU9_9EURY</name>
<gene>
    <name evidence="1" type="ORF">DP107_16710</name>
</gene>
<evidence type="ECO:0000313" key="1">
    <source>
        <dbReference type="EMBL" id="TSD09249.1"/>
    </source>
</evidence>
<dbReference type="SUPFAM" id="SSF109755">
    <property type="entry name" value="PhoU-like"/>
    <property type="match status" value="1"/>
</dbReference>
<proteinExistence type="predicted"/>
<organism evidence="1 2">
    <name type="scientific">Haloglomus irregulare</name>
    <dbReference type="NCBI Taxonomy" id="2234134"/>
    <lineage>
        <taxon>Archaea</taxon>
        <taxon>Methanobacteriati</taxon>
        <taxon>Methanobacteriota</taxon>
        <taxon>Stenosarchaea group</taxon>
        <taxon>Halobacteria</taxon>
        <taxon>Halobacteriales</taxon>
        <taxon>Natronomonadaceae</taxon>
        <taxon>Haloglomus</taxon>
    </lineage>
</organism>
<dbReference type="AlphaFoldDB" id="A0A554MVU9"/>
<comment type="caution">
    <text evidence="1">The sequence shown here is derived from an EMBL/GenBank/DDBJ whole genome shotgun (WGS) entry which is preliminary data.</text>
</comment>
<reference evidence="1 2" key="1">
    <citation type="submission" date="2018-06" db="EMBL/GenBank/DDBJ databases">
        <title>Natronomonas sp. F16-60 a new haloarchaeon isolated from a solar saltern of Isla Cristina, Huelva, Spain.</title>
        <authorList>
            <person name="Duran-Viseras A."/>
            <person name="Sanchez-Porro C."/>
            <person name="Ventosa A."/>
        </authorList>
    </citation>
    <scope>NUCLEOTIDE SEQUENCE [LARGE SCALE GENOMIC DNA]</scope>
    <source>
        <strain evidence="1 2">F16-60</strain>
    </source>
</reference>
<dbReference type="OrthoDB" id="183156at2157"/>
<dbReference type="EMBL" id="QMDX01000015">
    <property type="protein sequence ID" value="TSD09249.1"/>
    <property type="molecule type" value="Genomic_DNA"/>
</dbReference>
<keyword evidence="2" id="KW-1185">Reference proteome</keyword>